<feature type="transmembrane region" description="Helical" evidence="1">
    <location>
        <begin position="20"/>
        <end position="42"/>
    </location>
</feature>
<feature type="transmembrane region" description="Helical" evidence="1">
    <location>
        <begin position="48"/>
        <end position="72"/>
    </location>
</feature>
<keyword evidence="1" id="KW-0812">Transmembrane</keyword>
<feature type="transmembrane region" description="Helical" evidence="1">
    <location>
        <begin position="84"/>
        <end position="105"/>
    </location>
</feature>
<keyword evidence="1" id="KW-1133">Transmembrane helix</keyword>
<feature type="transmembrane region" description="Helical" evidence="1">
    <location>
        <begin position="135"/>
        <end position="152"/>
    </location>
</feature>
<feature type="transmembrane region" description="Helical" evidence="1">
    <location>
        <begin position="111"/>
        <end position="128"/>
    </location>
</feature>
<accession>A0A081NYW8</accession>
<evidence type="ECO:0000313" key="2">
    <source>
        <dbReference type="EMBL" id="KEQ23641.1"/>
    </source>
</evidence>
<dbReference type="AlphaFoldDB" id="A0A081NYW8"/>
<name>A0A081NYW8_9BACL</name>
<feature type="transmembrane region" description="Helical" evidence="1">
    <location>
        <begin position="158"/>
        <end position="176"/>
    </location>
</feature>
<protein>
    <submittedName>
        <fullName evidence="2">Uncharacterized protein</fullName>
    </submittedName>
</protein>
<dbReference type="RefSeq" id="WP_036688355.1">
    <property type="nucleotide sequence ID" value="NZ_FYEP01000019.1"/>
</dbReference>
<keyword evidence="3" id="KW-1185">Reference proteome</keyword>
<reference evidence="2 3" key="1">
    <citation type="submission" date="2014-06" db="EMBL/GenBank/DDBJ databases">
        <title>Draft genome sequence of Paenibacillus sp. MSt1.</title>
        <authorList>
            <person name="Aw Y.K."/>
            <person name="Ong K.S."/>
            <person name="Gan H.M."/>
            <person name="Lee S.M."/>
        </authorList>
    </citation>
    <scope>NUCLEOTIDE SEQUENCE [LARGE SCALE GENOMIC DNA]</scope>
    <source>
        <strain evidence="2 3">MSt1</strain>
    </source>
</reference>
<gene>
    <name evidence="2" type="ORF">ET33_16125</name>
</gene>
<dbReference type="OrthoDB" id="1956346at2"/>
<dbReference type="EMBL" id="JNVM01000021">
    <property type="protein sequence ID" value="KEQ23641.1"/>
    <property type="molecule type" value="Genomic_DNA"/>
</dbReference>
<dbReference type="eggNOG" id="ENOG502ZC1W">
    <property type="taxonomic scope" value="Bacteria"/>
</dbReference>
<evidence type="ECO:0000313" key="3">
    <source>
        <dbReference type="Proteomes" id="UP000028123"/>
    </source>
</evidence>
<evidence type="ECO:0000256" key="1">
    <source>
        <dbReference type="SAM" id="Phobius"/>
    </source>
</evidence>
<comment type="caution">
    <text evidence="2">The sequence shown here is derived from an EMBL/GenBank/DDBJ whole genome shotgun (WGS) entry which is preliminary data.</text>
</comment>
<sequence>MKPVNIPAFFHEVFGKRSTVLELALTLGFGVGMSAALLALTYSEWSGLVLWQLLAILLLALDIHGGVIANFTLSTNSHYQAHPVARLVFIGIHVQPILLAAVLGKDYIPCLFVWGYTIVSAFIVNALLGHPAQRTIAAVFVCTGFAGLLLLFGSIPKLLLVMLLFYIFKVVFSFAVDHYARRDN</sequence>
<organism evidence="2 3">
    <name type="scientific">Paenibacillus tyrfis</name>
    <dbReference type="NCBI Taxonomy" id="1501230"/>
    <lineage>
        <taxon>Bacteria</taxon>
        <taxon>Bacillati</taxon>
        <taxon>Bacillota</taxon>
        <taxon>Bacilli</taxon>
        <taxon>Bacillales</taxon>
        <taxon>Paenibacillaceae</taxon>
        <taxon>Paenibacillus</taxon>
    </lineage>
</organism>
<dbReference type="Proteomes" id="UP000028123">
    <property type="component" value="Unassembled WGS sequence"/>
</dbReference>
<keyword evidence="1" id="KW-0472">Membrane</keyword>
<proteinExistence type="predicted"/>